<reference evidence="2 3" key="1">
    <citation type="journal article" date="2018" name="Front. Plant Sci.">
        <title>Red Clover (Trifolium pratense) and Zigzag Clover (T. medium) - A Picture of Genomic Similarities and Differences.</title>
        <authorList>
            <person name="Dluhosova J."/>
            <person name="Istvanek J."/>
            <person name="Nedelnik J."/>
            <person name="Repkova J."/>
        </authorList>
    </citation>
    <scope>NUCLEOTIDE SEQUENCE [LARGE SCALE GENOMIC DNA]</scope>
    <source>
        <strain evidence="3">cv. 10/8</strain>
        <tissue evidence="2">Leaf</tissue>
    </source>
</reference>
<comment type="caution">
    <text evidence="2">The sequence shown here is derived from an EMBL/GenBank/DDBJ whole genome shotgun (WGS) entry which is preliminary data.</text>
</comment>
<protein>
    <submittedName>
        <fullName evidence="2">Uncharacterized protein</fullName>
    </submittedName>
</protein>
<dbReference type="AlphaFoldDB" id="A0A392USN5"/>
<proteinExistence type="predicted"/>
<evidence type="ECO:0000313" key="2">
    <source>
        <dbReference type="EMBL" id="MCI75506.1"/>
    </source>
</evidence>
<name>A0A392USN5_9FABA</name>
<evidence type="ECO:0000256" key="1">
    <source>
        <dbReference type="SAM" id="MobiDB-lite"/>
    </source>
</evidence>
<accession>A0A392USN5</accession>
<organism evidence="2 3">
    <name type="scientific">Trifolium medium</name>
    <dbReference type="NCBI Taxonomy" id="97028"/>
    <lineage>
        <taxon>Eukaryota</taxon>
        <taxon>Viridiplantae</taxon>
        <taxon>Streptophyta</taxon>
        <taxon>Embryophyta</taxon>
        <taxon>Tracheophyta</taxon>
        <taxon>Spermatophyta</taxon>
        <taxon>Magnoliopsida</taxon>
        <taxon>eudicotyledons</taxon>
        <taxon>Gunneridae</taxon>
        <taxon>Pentapetalae</taxon>
        <taxon>rosids</taxon>
        <taxon>fabids</taxon>
        <taxon>Fabales</taxon>
        <taxon>Fabaceae</taxon>
        <taxon>Papilionoideae</taxon>
        <taxon>50 kb inversion clade</taxon>
        <taxon>NPAAA clade</taxon>
        <taxon>Hologalegina</taxon>
        <taxon>IRL clade</taxon>
        <taxon>Trifolieae</taxon>
        <taxon>Trifolium</taxon>
    </lineage>
</organism>
<sequence>DGVEPEAVGREDGDDFVEYPRV</sequence>
<dbReference type="EMBL" id="LXQA010884458">
    <property type="protein sequence ID" value="MCI75506.1"/>
    <property type="molecule type" value="Genomic_DNA"/>
</dbReference>
<feature type="region of interest" description="Disordered" evidence="1">
    <location>
        <begin position="1"/>
        <end position="22"/>
    </location>
</feature>
<feature type="compositionally biased region" description="Acidic residues" evidence="1">
    <location>
        <begin position="12"/>
        <end position="22"/>
    </location>
</feature>
<evidence type="ECO:0000313" key="3">
    <source>
        <dbReference type="Proteomes" id="UP000265520"/>
    </source>
</evidence>
<dbReference type="Proteomes" id="UP000265520">
    <property type="component" value="Unassembled WGS sequence"/>
</dbReference>
<keyword evidence="3" id="KW-1185">Reference proteome</keyword>
<feature type="non-terminal residue" evidence="2">
    <location>
        <position position="1"/>
    </location>
</feature>